<name>A0ABR1XET9_9PEZI</name>
<feature type="region of interest" description="Disordered" evidence="1">
    <location>
        <begin position="321"/>
        <end position="382"/>
    </location>
</feature>
<organism evidence="2 3">
    <name type="scientific">Phyllosticta citrichinensis</name>
    <dbReference type="NCBI Taxonomy" id="1130410"/>
    <lineage>
        <taxon>Eukaryota</taxon>
        <taxon>Fungi</taxon>
        <taxon>Dikarya</taxon>
        <taxon>Ascomycota</taxon>
        <taxon>Pezizomycotina</taxon>
        <taxon>Dothideomycetes</taxon>
        <taxon>Dothideomycetes incertae sedis</taxon>
        <taxon>Botryosphaeriales</taxon>
        <taxon>Phyllostictaceae</taxon>
        <taxon>Phyllosticta</taxon>
    </lineage>
</organism>
<keyword evidence="3" id="KW-1185">Reference proteome</keyword>
<accession>A0ABR1XET9</accession>
<feature type="compositionally biased region" description="Pro residues" evidence="1">
    <location>
        <begin position="43"/>
        <end position="54"/>
    </location>
</feature>
<comment type="caution">
    <text evidence="2">The sequence shown here is derived from an EMBL/GenBank/DDBJ whole genome shotgun (WGS) entry which is preliminary data.</text>
</comment>
<feature type="compositionally biased region" description="Basic residues" evidence="1">
    <location>
        <begin position="345"/>
        <end position="356"/>
    </location>
</feature>
<proteinExistence type="predicted"/>
<feature type="compositionally biased region" description="Low complexity" evidence="1">
    <location>
        <begin position="55"/>
        <end position="70"/>
    </location>
</feature>
<sequence>MFKPPWPAPLTSTTLEHRPRPILRLQPPRRTVERIQDQQLQPTSPPPTSPPSSSPLPGMDSTTDSHSTSSVAIDYGQLPRPRTPRPRSHPLPPPLPLSPRVRTRMHSREDLSSEIPTPRPQPQRQPCKRPRSYPLPPPLPLPPVSPLSPSRVFTSTGARGKKIRSTNGMRIPPRSVPAPYALGQPSPSLSPSPPLIADRSPRPNLETPVRRSKRRKDAFPQAPSPPPSYTSQALSLLADVSLSPMAVLSAFSASMVLFAWTVLVLDDSPHFSPFRGGKRLGGAMGATAVLGLSEALGAVGKVVEGGWLEGLGQSFWGWGGRGKRREHGNVRNGKQNESRKNVGVGKKRKAARVRVGKGKEKKMSGGAVSRRSKGKERKQPGA</sequence>
<evidence type="ECO:0000313" key="3">
    <source>
        <dbReference type="Proteomes" id="UP001456524"/>
    </source>
</evidence>
<evidence type="ECO:0000256" key="1">
    <source>
        <dbReference type="SAM" id="MobiDB-lite"/>
    </source>
</evidence>
<feature type="compositionally biased region" description="Pro residues" evidence="1">
    <location>
        <begin position="133"/>
        <end position="146"/>
    </location>
</feature>
<feature type="region of interest" description="Disordered" evidence="1">
    <location>
        <begin position="1"/>
        <end position="230"/>
    </location>
</feature>
<protein>
    <submittedName>
        <fullName evidence="2">Uncharacterized protein</fullName>
    </submittedName>
</protein>
<dbReference type="EMBL" id="JBBWUH010000018">
    <property type="protein sequence ID" value="KAK8151291.1"/>
    <property type="molecule type" value="Genomic_DNA"/>
</dbReference>
<reference evidence="2 3" key="1">
    <citation type="journal article" date="2022" name="G3 (Bethesda)">
        <title>Enemy or ally: a genomic approach to elucidate the lifestyle of Phyllosticta citrichinaensis.</title>
        <authorList>
            <person name="Buijs V.A."/>
            <person name="Groenewald J.Z."/>
            <person name="Haridas S."/>
            <person name="LaButti K.M."/>
            <person name="Lipzen A."/>
            <person name="Martin F.M."/>
            <person name="Barry K."/>
            <person name="Grigoriev I.V."/>
            <person name="Crous P.W."/>
            <person name="Seidl M.F."/>
        </authorList>
    </citation>
    <scope>NUCLEOTIDE SEQUENCE [LARGE SCALE GENOMIC DNA]</scope>
    <source>
        <strain evidence="2 3">CBS 129764</strain>
    </source>
</reference>
<gene>
    <name evidence="2" type="ORF">IWX90DRAFT_419397</name>
</gene>
<evidence type="ECO:0000313" key="2">
    <source>
        <dbReference type="EMBL" id="KAK8151291.1"/>
    </source>
</evidence>
<dbReference type="Proteomes" id="UP001456524">
    <property type="component" value="Unassembled WGS sequence"/>
</dbReference>